<evidence type="ECO:0000256" key="1">
    <source>
        <dbReference type="ARBA" id="ARBA00004123"/>
    </source>
</evidence>
<keyword evidence="3" id="KW-0677">Repeat</keyword>
<dbReference type="InterPro" id="IPR036236">
    <property type="entry name" value="Znf_C2H2_sf"/>
</dbReference>
<keyword evidence="10" id="KW-1185">Reference proteome</keyword>
<dbReference type="Gene3D" id="3.30.160.60">
    <property type="entry name" value="Classic Zinc Finger"/>
    <property type="match status" value="3"/>
</dbReference>
<feature type="domain" description="C2H2-type" evidence="8">
    <location>
        <begin position="258"/>
        <end position="287"/>
    </location>
</feature>
<keyword evidence="4 7" id="KW-0863">Zinc-finger</keyword>
<accession>A0A4C1V015</accession>
<protein>
    <submittedName>
        <fullName evidence="9">Krueppel-like factor 15</fullName>
    </submittedName>
</protein>
<dbReference type="PROSITE" id="PS00028">
    <property type="entry name" value="ZINC_FINGER_C2H2_1"/>
    <property type="match status" value="3"/>
</dbReference>
<reference evidence="9 10" key="1">
    <citation type="journal article" date="2019" name="Commun. Biol.">
        <title>The bagworm genome reveals a unique fibroin gene that provides high tensile strength.</title>
        <authorList>
            <person name="Kono N."/>
            <person name="Nakamura H."/>
            <person name="Ohtoshi R."/>
            <person name="Tomita M."/>
            <person name="Numata K."/>
            <person name="Arakawa K."/>
        </authorList>
    </citation>
    <scope>NUCLEOTIDE SEQUENCE [LARGE SCALE GENOMIC DNA]</scope>
</reference>
<dbReference type="FunFam" id="3.30.160.60:FF:000337">
    <property type="entry name" value="Zinc finger and BTB domain containing 41"/>
    <property type="match status" value="1"/>
</dbReference>
<dbReference type="GO" id="GO:0000978">
    <property type="term" value="F:RNA polymerase II cis-regulatory region sequence-specific DNA binding"/>
    <property type="evidence" value="ECO:0007669"/>
    <property type="project" value="TreeGrafter"/>
</dbReference>
<dbReference type="EMBL" id="BGZK01000248">
    <property type="protein sequence ID" value="GBP31607.1"/>
    <property type="molecule type" value="Genomic_DNA"/>
</dbReference>
<dbReference type="Proteomes" id="UP000299102">
    <property type="component" value="Unassembled WGS sequence"/>
</dbReference>
<dbReference type="PANTHER" id="PTHR23235">
    <property type="entry name" value="KRUEPPEL-LIKE TRANSCRIPTION FACTOR"/>
    <property type="match status" value="1"/>
</dbReference>
<feature type="domain" description="C2H2-type" evidence="8">
    <location>
        <begin position="318"/>
        <end position="345"/>
    </location>
</feature>
<dbReference type="GO" id="GO:0000981">
    <property type="term" value="F:DNA-binding transcription factor activity, RNA polymerase II-specific"/>
    <property type="evidence" value="ECO:0007669"/>
    <property type="project" value="TreeGrafter"/>
</dbReference>
<dbReference type="PANTHER" id="PTHR23235:SF120">
    <property type="entry name" value="KRUPPEL-LIKE FACTOR 15"/>
    <property type="match status" value="1"/>
</dbReference>
<dbReference type="OrthoDB" id="4748970at2759"/>
<evidence type="ECO:0000256" key="6">
    <source>
        <dbReference type="ARBA" id="ARBA00023242"/>
    </source>
</evidence>
<dbReference type="AlphaFoldDB" id="A0A4C1V015"/>
<dbReference type="PROSITE" id="PS50157">
    <property type="entry name" value="ZINC_FINGER_C2H2_2"/>
    <property type="match status" value="3"/>
</dbReference>
<dbReference type="SMART" id="SM00355">
    <property type="entry name" value="ZnF_C2H2"/>
    <property type="match status" value="3"/>
</dbReference>
<keyword evidence="5" id="KW-0862">Zinc</keyword>
<dbReference type="Pfam" id="PF00096">
    <property type="entry name" value="zf-C2H2"/>
    <property type="match status" value="3"/>
</dbReference>
<evidence type="ECO:0000256" key="4">
    <source>
        <dbReference type="ARBA" id="ARBA00022771"/>
    </source>
</evidence>
<comment type="subcellular location">
    <subcellularLocation>
        <location evidence="1">Nucleus</location>
    </subcellularLocation>
</comment>
<keyword evidence="2" id="KW-0479">Metal-binding</keyword>
<evidence type="ECO:0000256" key="7">
    <source>
        <dbReference type="PROSITE-ProRule" id="PRU00042"/>
    </source>
</evidence>
<evidence type="ECO:0000313" key="9">
    <source>
        <dbReference type="EMBL" id="GBP31607.1"/>
    </source>
</evidence>
<dbReference type="STRING" id="151549.A0A4C1V015"/>
<dbReference type="GO" id="GO:0008270">
    <property type="term" value="F:zinc ion binding"/>
    <property type="evidence" value="ECO:0007669"/>
    <property type="project" value="UniProtKB-KW"/>
</dbReference>
<evidence type="ECO:0000259" key="8">
    <source>
        <dbReference type="PROSITE" id="PS50157"/>
    </source>
</evidence>
<evidence type="ECO:0000256" key="2">
    <source>
        <dbReference type="ARBA" id="ARBA00022723"/>
    </source>
</evidence>
<sequence>MKLLGDGFPTAATAWIRRADDWEIIGNPRYLRPSAVRASARAWHVSPSPVRQLLSWTRGDRPSQTMRGDNVAFGLNEALFNDQLLFEYSPVESLVNFELPSVDPHSDNGYFSKYESVDVCDVFFSVAEERRSKLDETTTASDSSSLFDFADLDKCLDVDECLLEVLSEPASGLCPGPLAHDNDSNEPFGNFSVLGIDLGTMCESDWAISVSNVPQKEPCTKLKPKGSAVSVRVSSSEGARSTSRQWGEARYCPDAGAFRCPVPECGKLYAKASHVRAHLRRHSGEKPYRCTWGGCVWRFARSDELARHRRSHSGDKPYRCSQCGKCFARSDHLAKHGRVHARRAANAAASMAAVVATGPGVGSIRESKRHTTRLRRLL</sequence>
<dbReference type="FunFam" id="3.30.160.60:FF:000018">
    <property type="entry name" value="Krueppel-like factor 15"/>
    <property type="match status" value="1"/>
</dbReference>
<keyword evidence="6" id="KW-0539">Nucleus</keyword>
<gene>
    <name evidence="9" type="primary">Klf15</name>
    <name evidence="9" type="ORF">EVAR_78187_1</name>
</gene>
<dbReference type="InterPro" id="IPR013087">
    <property type="entry name" value="Znf_C2H2_type"/>
</dbReference>
<evidence type="ECO:0000313" key="10">
    <source>
        <dbReference type="Proteomes" id="UP000299102"/>
    </source>
</evidence>
<organism evidence="9 10">
    <name type="scientific">Eumeta variegata</name>
    <name type="common">Bagworm moth</name>
    <name type="synonym">Eumeta japonica</name>
    <dbReference type="NCBI Taxonomy" id="151549"/>
    <lineage>
        <taxon>Eukaryota</taxon>
        <taxon>Metazoa</taxon>
        <taxon>Ecdysozoa</taxon>
        <taxon>Arthropoda</taxon>
        <taxon>Hexapoda</taxon>
        <taxon>Insecta</taxon>
        <taxon>Pterygota</taxon>
        <taxon>Neoptera</taxon>
        <taxon>Endopterygota</taxon>
        <taxon>Lepidoptera</taxon>
        <taxon>Glossata</taxon>
        <taxon>Ditrysia</taxon>
        <taxon>Tineoidea</taxon>
        <taxon>Psychidae</taxon>
        <taxon>Oiketicinae</taxon>
        <taxon>Eumeta</taxon>
    </lineage>
</organism>
<proteinExistence type="predicted"/>
<name>A0A4C1V015_EUMVA</name>
<dbReference type="GO" id="GO:0005634">
    <property type="term" value="C:nucleus"/>
    <property type="evidence" value="ECO:0007669"/>
    <property type="project" value="UniProtKB-SubCell"/>
</dbReference>
<comment type="caution">
    <text evidence="9">The sequence shown here is derived from an EMBL/GenBank/DDBJ whole genome shotgun (WGS) entry which is preliminary data.</text>
</comment>
<feature type="domain" description="C2H2-type" evidence="8">
    <location>
        <begin position="288"/>
        <end position="317"/>
    </location>
</feature>
<evidence type="ECO:0000256" key="5">
    <source>
        <dbReference type="ARBA" id="ARBA00022833"/>
    </source>
</evidence>
<dbReference type="SUPFAM" id="SSF57667">
    <property type="entry name" value="beta-beta-alpha zinc fingers"/>
    <property type="match status" value="2"/>
</dbReference>
<evidence type="ECO:0000256" key="3">
    <source>
        <dbReference type="ARBA" id="ARBA00022737"/>
    </source>
</evidence>